<sequence>MNYIERFLSQRKPMINAQSCCIRWYRQINEEYRVLSWLLNAVMANVKNLDLHISIASGSHLTLPSSLLCCTSLESLDMSFHDNGIAILKTPSSFATLRSPSPLKELQLESVRIDESFGNWISSHCKLLKKLTLNDVKGTTRIVITGSSLDMLAISSHDDCLSHLHVSAEILPTFSFSLEIRFP</sequence>
<organism evidence="2 3">
    <name type="scientific">Ficus carica</name>
    <name type="common">Common fig</name>
    <dbReference type="NCBI Taxonomy" id="3494"/>
    <lineage>
        <taxon>Eukaryota</taxon>
        <taxon>Viridiplantae</taxon>
        <taxon>Streptophyta</taxon>
        <taxon>Embryophyta</taxon>
        <taxon>Tracheophyta</taxon>
        <taxon>Spermatophyta</taxon>
        <taxon>Magnoliopsida</taxon>
        <taxon>eudicotyledons</taxon>
        <taxon>Gunneridae</taxon>
        <taxon>Pentapetalae</taxon>
        <taxon>rosids</taxon>
        <taxon>fabids</taxon>
        <taxon>Rosales</taxon>
        <taxon>Moraceae</taxon>
        <taxon>Ficeae</taxon>
        <taxon>Ficus</taxon>
    </lineage>
</organism>
<dbReference type="Proteomes" id="UP001187192">
    <property type="component" value="Unassembled WGS sequence"/>
</dbReference>
<dbReference type="PANTHER" id="PTHR31639">
    <property type="entry name" value="F-BOX PROTEIN-LIKE"/>
    <property type="match status" value="1"/>
</dbReference>
<dbReference type="SUPFAM" id="SSF52047">
    <property type="entry name" value="RNI-like"/>
    <property type="match status" value="1"/>
</dbReference>
<dbReference type="PANTHER" id="PTHR31639:SF256">
    <property type="entry name" value="OS07G0242900 PROTEIN"/>
    <property type="match status" value="1"/>
</dbReference>
<protein>
    <recommendedName>
        <fullName evidence="1">F-box/LRR-repeat protein 15/At3g58940/PEG3-like LRR domain-containing protein</fullName>
    </recommendedName>
</protein>
<dbReference type="InterPro" id="IPR032675">
    <property type="entry name" value="LRR_dom_sf"/>
</dbReference>
<keyword evidence="3" id="KW-1185">Reference proteome</keyword>
<dbReference type="EMBL" id="BTGU01000060">
    <property type="protein sequence ID" value="GMN55849.1"/>
    <property type="molecule type" value="Genomic_DNA"/>
</dbReference>
<proteinExistence type="predicted"/>
<dbReference type="InterPro" id="IPR055411">
    <property type="entry name" value="LRR_FXL15/At3g58940/PEG3-like"/>
</dbReference>
<feature type="domain" description="F-box/LRR-repeat protein 15/At3g58940/PEG3-like LRR" evidence="1">
    <location>
        <begin position="36"/>
        <end position="157"/>
    </location>
</feature>
<evidence type="ECO:0000313" key="3">
    <source>
        <dbReference type="Proteomes" id="UP001187192"/>
    </source>
</evidence>
<gene>
    <name evidence="2" type="ORF">TIFTF001_024980</name>
</gene>
<dbReference type="Pfam" id="PF24758">
    <property type="entry name" value="LRR_At5g56370"/>
    <property type="match status" value="1"/>
</dbReference>
<evidence type="ECO:0000259" key="1">
    <source>
        <dbReference type="Pfam" id="PF24758"/>
    </source>
</evidence>
<comment type="caution">
    <text evidence="2">The sequence shown here is derived from an EMBL/GenBank/DDBJ whole genome shotgun (WGS) entry which is preliminary data.</text>
</comment>
<evidence type="ECO:0000313" key="2">
    <source>
        <dbReference type="EMBL" id="GMN55849.1"/>
    </source>
</evidence>
<dbReference type="Gene3D" id="3.80.10.10">
    <property type="entry name" value="Ribonuclease Inhibitor"/>
    <property type="match status" value="1"/>
</dbReference>
<reference evidence="2" key="1">
    <citation type="submission" date="2023-07" db="EMBL/GenBank/DDBJ databases">
        <title>draft genome sequence of fig (Ficus carica).</title>
        <authorList>
            <person name="Takahashi T."/>
            <person name="Nishimura K."/>
        </authorList>
    </citation>
    <scope>NUCLEOTIDE SEQUENCE</scope>
</reference>
<dbReference type="AlphaFoldDB" id="A0AA88AMX9"/>
<name>A0AA88AMX9_FICCA</name>
<accession>A0AA88AMX9</accession>